<dbReference type="GO" id="GO:0046872">
    <property type="term" value="F:metal ion binding"/>
    <property type="evidence" value="ECO:0007669"/>
    <property type="project" value="UniProtKB-KW"/>
</dbReference>
<protein>
    <submittedName>
        <fullName evidence="5">N-ethylammeline chlorohydrolase</fullName>
    </submittedName>
</protein>
<feature type="domain" description="Amidohydrolase-related" evidence="4">
    <location>
        <begin position="56"/>
        <end position="412"/>
    </location>
</feature>
<evidence type="ECO:0000313" key="5">
    <source>
        <dbReference type="EMBL" id="RAL21818.1"/>
    </source>
</evidence>
<evidence type="ECO:0000313" key="6">
    <source>
        <dbReference type="Proteomes" id="UP000249169"/>
    </source>
</evidence>
<dbReference type="Gene3D" id="2.30.40.10">
    <property type="entry name" value="Urease, subunit C, domain 1"/>
    <property type="match status" value="1"/>
</dbReference>
<dbReference type="SUPFAM" id="SSF51556">
    <property type="entry name" value="Metallo-dependent hydrolases"/>
    <property type="match status" value="1"/>
</dbReference>
<dbReference type="RefSeq" id="WP_111730381.1">
    <property type="nucleotide sequence ID" value="NZ_QHKO01000005.1"/>
</dbReference>
<keyword evidence="1" id="KW-0479">Metal-binding</keyword>
<dbReference type="InterPro" id="IPR011059">
    <property type="entry name" value="Metal-dep_hydrolase_composite"/>
</dbReference>
<dbReference type="AlphaFoldDB" id="A0A328C833"/>
<dbReference type="NCBIfam" id="NF005557">
    <property type="entry name" value="PRK07228.1"/>
    <property type="match status" value="1"/>
</dbReference>
<gene>
    <name evidence="5" type="ORF">DL240_13280</name>
</gene>
<proteinExistence type="predicted"/>
<dbReference type="Pfam" id="PF01979">
    <property type="entry name" value="Amidohydro_1"/>
    <property type="match status" value="1"/>
</dbReference>
<dbReference type="FunFam" id="3.20.20.140:FF:000014">
    <property type="entry name" value="5-methylthioadenosine/S-adenosylhomocysteine deaminase"/>
    <property type="match status" value="1"/>
</dbReference>
<evidence type="ECO:0000256" key="2">
    <source>
        <dbReference type="ARBA" id="ARBA00022801"/>
    </source>
</evidence>
<dbReference type="Proteomes" id="UP000249169">
    <property type="component" value="Unassembled WGS sequence"/>
</dbReference>
<evidence type="ECO:0000259" key="4">
    <source>
        <dbReference type="Pfam" id="PF01979"/>
    </source>
</evidence>
<dbReference type="CDD" id="cd01298">
    <property type="entry name" value="ATZ_TRZ_like"/>
    <property type="match status" value="1"/>
</dbReference>
<sequence length="448" mass="48394">MSARTWLKNATLVTMNAQGDVVEGDLLIEDGRITAIGTVDPQQAQGARQLDMSGHVITPGFVQCHIHLCQTLMRNHADDMVLIDWLKRRIWPYEAALTHETLGVSARVGLAELILGGTTAILDMGTVHHTDAIGEAVAESGIRAHIGKCMMDLGDEVPEPMREVTAESIKESLRLYDTWHGAAEGRIQYAFAPRFAVSCTEELLREVGQASRDLGCHIHTHASETTYENDFTRERYGVSNIAFLKEVGITGERSVLAHGVHVDDDDCSILAQTQTCICHCPSSNLKLASGIANMPRYDKLGVRVALGADGAPCNNNLDAFIEMRLAALLQKPFHGPQAMPAERVMRLATIDGARALGLGDEIGSLEVGKSADLIAFDLDNDPGCGPGGDVYARLVYTAQKHNVRHVFASGKELVAGGELVGVDLGQLMARARQAHADTASRMQQFISG</sequence>
<dbReference type="EMBL" id="QHKO01000005">
    <property type="protein sequence ID" value="RAL21818.1"/>
    <property type="molecule type" value="Genomic_DNA"/>
</dbReference>
<dbReference type="SUPFAM" id="SSF51338">
    <property type="entry name" value="Composite domain of metallo-dependent hydrolases"/>
    <property type="match status" value="1"/>
</dbReference>
<dbReference type="PANTHER" id="PTHR43794:SF11">
    <property type="entry name" value="AMIDOHYDROLASE-RELATED DOMAIN-CONTAINING PROTEIN"/>
    <property type="match status" value="1"/>
</dbReference>
<comment type="caution">
    <text evidence="5">The sequence shown here is derived from an EMBL/GenBank/DDBJ whole genome shotgun (WGS) entry which is preliminary data.</text>
</comment>
<dbReference type="Gene3D" id="3.20.20.140">
    <property type="entry name" value="Metal-dependent hydrolases"/>
    <property type="match status" value="1"/>
</dbReference>
<organism evidence="5 6">
    <name type="scientific">Lujinxingia litoralis</name>
    <dbReference type="NCBI Taxonomy" id="2211119"/>
    <lineage>
        <taxon>Bacteria</taxon>
        <taxon>Deltaproteobacteria</taxon>
        <taxon>Bradymonadales</taxon>
        <taxon>Lujinxingiaceae</taxon>
        <taxon>Lujinxingia</taxon>
    </lineage>
</organism>
<reference evidence="5 6" key="1">
    <citation type="submission" date="2018-05" db="EMBL/GenBank/DDBJ databases">
        <title>Lujinxingia marina gen. nov. sp. nov., a new facultative anaerobic member of the class Deltaproteobacteria, and proposal of Lujinxingaceae fam. nov.</title>
        <authorList>
            <person name="Li C.-M."/>
        </authorList>
    </citation>
    <scope>NUCLEOTIDE SEQUENCE [LARGE SCALE GENOMIC DNA]</scope>
    <source>
        <strain evidence="5 6">B210</strain>
    </source>
</reference>
<accession>A0A328C833</accession>
<keyword evidence="6" id="KW-1185">Reference proteome</keyword>
<dbReference type="InterPro" id="IPR050287">
    <property type="entry name" value="MTA/SAH_deaminase"/>
</dbReference>
<name>A0A328C833_9DELT</name>
<dbReference type="OrthoDB" id="9807210at2"/>
<evidence type="ECO:0000256" key="1">
    <source>
        <dbReference type="ARBA" id="ARBA00022723"/>
    </source>
</evidence>
<dbReference type="InterPro" id="IPR006680">
    <property type="entry name" value="Amidohydro-rel"/>
</dbReference>
<keyword evidence="2 5" id="KW-0378">Hydrolase</keyword>
<dbReference type="GO" id="GO:0016814">
    <property type="term" value="F:hydrolase activity, acting on carbon-nitrogen (but not peptide) bonds, in cyclic amidines"/>
    <property type="evidence" value="ECO:0007669"/>
    <property type="project" value="UniProtKB-ARBA"/>
</dbReference>
<evidence type="ECO:0000256" key="3">
    <source>
        <dbReference type="ARBA" id="ARBA00022833"/>
    </source>
</evidence>
<dbReference type="PANTHER" id="PTHR43794">
    <property type="entry name" value="AMINOHYDROLASE SSNA-RELATED"/>
    <property type="match status" value="1"/>
</dbReference>
<dbReference type="GO" id="GO:0019239">
    <property type="term" value="F:deaminase activity"/>
    <property type="evidence" value="ECO:0007669"/>
    <property type="project" value="UniProtKB-ARBA"/>
</dbReference>
<dbReference type="InterPro" id="IPR032466">
    <property type="entry name" value="Metal_Hydrolase"/>
</dbReference>
<keyword evidence="3" id="KW-0862">Zinc</keyword>